<dbReference type="AlphaFoldDB" id="A0A8J5LD58"/>
<feature type="compositionally biased region" description="Basic and acidic residues" evidence="2">
    <location>
        <begin position="1"/>
        <end position="11"/>
    </location>
</feature>
<evidence type="ECO:0000256" key="1">
    <source>
        <dbReference type="SAM" id="Coils"/>
    </source>
</evidence>
<dbReference type="GO" id="GO:0000911">
    <property type="term" value="P:cytokinesis by cell plate formation"/>
    <property type="evidence" value="ECO:0007669"/>
    <property type="project" value="InterPro"/>
</dbReference>
<gene>
    <name evidence="3" type="ORF">ZIOFF_027401</name>
</gene>
<sequence length="550" mass="61200">MNREVAMERLRAGSPVYGRPPSGVPNNAASSSPGMSPAHRRSPSASGFSAVRRTQNVAARAAAARLAQVMASQSAAAEEEEDEELEDEIPSAGGMGFRNGASRPAAGSNESAPAGGTSLLARSNRSPSPAVISRMPSQNFADHTPSVCASSAGRPSISVHPVPLVPPSKTTFATQTPIPPTEPPVDMCSEKRFPSDMKHLNPRGTGIHRQASSLQDELDMLQEENENIIEKLRLVEERREEAEARAKELEKQVAALGEGVSLEARLLNRKEAALQQREAALEATRKNKDGKNEEIAAMRKEVESAKEEVVIAKEQLRKAELEAKSLQLMTQRVILSQEEMEQVVLKRCWLARYWGLAVYYGFYPEIAVSKYEYWSSLAPLPLEVVISAGQKSMEESYNQGKKYAKRILLMKLVHDANDITGEGDIESMLSVEKGLLELTSLKVEDAVVLALSQHQRPNFVRQFLSELSQEEIEDVTFKQAWLIYFWRRAKDHGIEEDIADERLQFWHGRIRQSPSSHDFIDVERGLTELNKLGIEQQLWEASRKEIEQEP</sequence>
<feature type="region of interest" description="Disordered" evidence="2">
    <location>
        <begin position="1"/>
        <end position="184"/>
    </location>
</feature>
<protein>
    <recommendedName>
        <fullName evidence="5">Coiled-coil domain-containing protein SCD2</fullName>
    </recommendedName>
</protein>
<feature type="compositionally biased region" description="Polar residues" evidence="2">
    <location>
        <begin position="24"/>
        <end position="34"/>
    </location>
</feature>
<dbReference type="PANTHER" id="PTHR31762:SF4">
    <property type="entry name" value="COILED-COIL DOMAIN-CONTAINING PROTEIN SCD2"/>
    <property type="match status" value="1"/>
</dbReference>
<comment type="caution">
    <text evidence="3">The sequence shown here is derived from an EMBL/GenBank/DDBJ whole genome shotgun (WGS) entry which is preliminary data.</text>
</comment>
<dbReference type="EMBL" id="JACMSC010000008">
    <property type="protein sequence ID" value="KAG6509412.1"/>
    <property type="molecule type" value="Genomic_DNA"/>
</dbReference>
<organism evidence="3 4">
    <name type="scientific">Zingiber officinale</name>
    <name type="common">Ginger</name>
    <name type="synonym">Amomum zingiber</name>
    <dbReference type="NCBI Taxonomy" id="94328"/>
    <lineage>
        <taxon>Eukaryota</taxon>
        <taxon>Viridiplantae</taxon>
        <taxon>Streptophyta</taxon>
        <taxon>Embryophyta</taxon>
        <taxon>Tracheophyta</taxon>
        <taxon>Spermatophyta</taxon>
        <taxon>Magnoliopsida</taxon>
        <taxon>Liliopsida</taxon>
        <taxon>Zingiberales</taxon>
        <taxon>Zingiberaceae</taxon>
        <taxon>Zingiber</taxon>
    </lineage>
</organism>
<keyword evidence="1" id="KW-0175">Coiled coil</keyword>
<feature type="compositionally biased region" description="Low complexity" evidence="2">
    <location>
        <begin position="50"/>
        <end position="76"/>
    </location>
</feature>
<feature type="coiled-coil region" evidence="1">
    <location>
        <begin position="211"/>
        <end position="329"/>
    </location>
</feature>
<accession>A0A8J5LD58</accession>
<evidence type="ECO:0000256" key="2">
    <source>
        <dbReference type="SAM" id="MobiDB-lite"/>
    </source>
</evidence>
<evidence type="ECO:0000313" key="3">
    <source>
        <dbReference type="EMBL" id="KAG6509412.1"/>
    </source>
</evidence>
<feature type="compositionally biased region" description="Acidic residues" evidence="2">
    <location>
        <begin position="77"/>
        <end position="89"/>
    </location>
</feature>
<reference evidence="3 4" key="1">
    <citation type="submission" date="2020-08" db="EMBL/GenBank/DDBJ databases">
        <title>Plant Genome Project.</title>
        <authorList>
            <person name="Zhang R.-G."/>
        </authorList>
    </citation>
    <scope>NUCLEOTIDE SEQUENCE [LARGE SCALE GENOMIC DNA]</scope>
    <source>
        <tissue evidence="3">Rhizome</tissue>
    </source>
</reference>
<dbReference type="Proteomes" id="UP000734854">
    <property type="component" value="Unassembled WGS sequence"/>
</dbReference>
<proteinExistence type="predicted"/>
<evidence type="ECO:0000313" key="4">
    <source>
        <dbReference type="Proteomes" id="UP000734854"/>
    </source>
</evidence>
<keyword evidence="4" id="KW-1185">Reference proteome</keyword>
<evidence type="ECO:0008006" key="5">
    <source>
        <dbReference type="Google" id="ProtNLM"/>
    </source>
</evidence>
<dbReference type="PANTHER" id="PTHR31762">
    <property type="entry name" value="FAS-BINDING FACTOR-LIKE PROTEIN"/>
    <property type="match status" value="1"/>
</dbReference>
<dbReference type="SUPFAM" id="SSF57997">
    <property type="entry name" value="Tropomyosin"/>
    <property type="match status" value="1"/>
</dbReference>
<name>A0A8J5LD58_ZINOF</name>
<dbReference type="InterPro" id="IPR040321">
    <property type="entry name" value="SCD2-like"/>
</dbReference>